<protein>
    <submittedName>
        <fullName evidence="1">Uncharacterized protein</fullName>
    </submittedName>
</protein>
<name>A0A3M9YE75_9PEZI</name>
<reference evidence="1 2" key="1">
    <citation type="submission" date="2018-10" db="EMBL/GenBank/DDBJ databases">
        <title>Genome sequence of Verticillium nonalfalfae VnAa140.</title>
        <authorList>
            <person name="Stajich J.E."/>
            <person name="Kasson M.T."/>
        </authorList>
    </citation>
    <scope>NUCLEOTIDE SEQUENCE [LARGE SCALE GENOMIC DNA]</scope>
    <source>
        <strain evidence="1 2">VnAa140</strain>
    </source>
</reference>
<organism evidence="1 2">
    <name type="scientific">Verticillium nonalfalfae</name>
    <dbReference type="NCBI Taxonomy" id="1051616"/>
    <lineage>
        <taxon>Eukaryota</taxon>
        <taxon>Fungi</taxon>
        <taxon>Dikarya</taxon>
        <taxon>Ascomycota</taxon>
        <taxon>Pezizomycotina</taxon>
        <taxon>Sordariomycetes</taxon>
        <taxon>Hypocreomycetidae</taxon>
        <taxon>Glomerellales</taxon>
        <taxon>Plectosphaerellaceae</taxon>
        <taxon>Verticillium</taxon>
    </lineage>
</organism>
<sequence>MGAIQNLLEACLKQGIVLSDNLKRAIFWQDLNSSVMTGSSRTFHHQSFPELSWSRDKTSSTFFKLPPGFQVLSSVLGHTFLEIMEDVHALQQIRDTNLFGPEDAIHGSHLVDIRLLLCRGLSMLNDAAVQKVACLGRAGKHIWTIFIFFTHLDD</sequence>
<accession>A0A3M9YE75</accession>
<dbReference type="RefSeq" id="XP_028495568.1">
    <property type="nucleotide sequence ID" value="XM_028640312.1"/>
</dbReference>
<comment type="caution">
    <text evidence="1">The sequence shown here is derived from an EMBL/GenBank/DDBJ whole genome shotgun (WGS) entry which is preliminary data.</text>
</comment>
<gene>
    <name evidence="1" type="ORF">D7B24_006173</name>
</gene>
<keyword evidence="2" id="KW-1185">Reference proteome</keyword>
<evidence type="ECO:0000313" key="1">
    <source>
        <dbReference type="EMBL" id="RNJ57410.1"/>
    </source>
</evidence>
<proteinExistence type="predicted"/>
<dbReference type="EMBL" id="RBVV01000041">
    <property type="protein sequence ID" value="RNJ57410.1"/>
    <property type="molecule type" value="Genomic_DNA"/>
</dbReference>
<evidence type="ECO:0000313" key="2">
    <source>
        <dbReference type="Proteomes" id="UP000267145"/>
    </source>
</evidence>
<dbReference type="STRING" id="1051616.A0A3M9YE75"/>
<dbReference type="AlphaFoldDB" id="A0A3M9YE75"/>
<dbReference type="Proteomes" id="UP000267145">
    <property type="component" value="Unassembled WGS sequence"/>
</dbReference>
<dbReference type="GeneID" id="39609862"/>